<feature type="signal peptide" evidence="1">
    <location>
        <begin position="1"/>
        <end position="28"/>
    </location>
</feature>
<reference evidence="2 3" key="2">
    <citation type="submission" date="2016-12" db="EMBL/GenBank/DDBJ databases">
        <title>Draft Genome Sequence of Cystobacter ferrugineus Strain Cbfe23.</title>
        <authorList>
            <person name="Akbar S."/>
            <person name="Dowd S.E."/>
            <person name="Stevens D.C."/>
        </authorList>
    </citation>
    <scope>NUCLEOTIDE SEQUENCE [LARGE SCALE GENOMIC DNA]</scope>
    <source>
        <strain evidence="2 3">Cbfe23</strain>
    </source>
</reference>
<dbReference type="EMBL" id="MPIN01000012">
    <property type="protein sequence ID" value="OJH35964.1"/>
    <property type="molecule type" value="Genomic_DNA"/>
</dbReference>
<accession>A0A1L9B128</accession>
<proteinExistence type="predicted"/>
<organism evidence="2 3">
    <name type="scientific">Cystobacter ferrugineus</name>
    <dbReference type="NCBI Taxonomy" id="83449"/>
    <lineage>
        <taxon>Bacteria</taxon>
        <taxon>Pseudomonadati</taxon>
        <taxon>Myxococcota</taxon>
        <taxon>Myxococcia</taxon>
        <taxon>Myxococcales</taxon>
        <taxon>Cystobacterineae</taxon>
        <taxon>Archangiaceae</taxon>
        <taxon>Cystobacter</taxon>
    </lineage>
</organism>
<evidence type="ECO:0008006" key="4">
    <source>
        <dbReference type="Google" id="ProtNLM"/>
    </source>
</evidence>
<comment type="caution">
    <text evidence="2">The sequence shown here is derived from an EMBL/GenBank/DDBJ whole genome shotgun (WGS) entry which is preliminary data.</text>
</comment>
<reference evidence="3" key="1">
    <citation type="submission" date="2016-11" db="EMBL/GenBank/DDBJ databases">
        <authorList>
            <person name="Shukria A."/>
            <person name="Stevens D.C."/>
        </authorList>
    </citation>
    <scope>NUCLEOTIDE SEQUENCE [LARGE SCALE GENOMIC DNA]</scope>
    <source>
        <strain evidence="3">Cbfe23</strain>
    </source>
</reference>
<dbReference type="AlphaFoldDB" id="A0A1L9B128"/>
<evidence type="ECO:0000313" key="3">
    <source>
        <dbReference type="Proteomes" id="UP000182229"/>
    </source>
</evidence>
<gene>
    <name evidence="2" type="ORF">BON30_35765</name>
</gene>
<dbReference type="RefSeq" id="WP_071902991.1">
    <property type="nucleotide sequence ID" value="NZ_MPIN01000012.1"/>
</dbReference>
<dbReference type="STRING" id="83449.BON30_35765"/>
<dbReference type="Proteomes" id="UP000182229">
    <property type="component" value="Unassembled WGS sequence"/>
</dbReference>
<keyword evidence="1" id="KW-0732">Signal</keyword>
<evidence type="ECO:0000256" key="1">
    <source>
        <dbReference type="SAM" id="SignalP"/>
    </source>
</evidence>
<protein>
    <recommendedName>
        <fullName evidence="4">Invertebrate defensins family profile domain-containing protein</fullName>
    </recommendedName>
</protein>
<name>A0A1L9B128_9BACT</name>
<feature type="chain" id="PRO_5012950806" description="Invertebrate defensins family profile domain-containing protein" evidence="1">
    <location>
        <begin position="29"/>
        <end position="68"/>
    </location>
</feature>
<evidence type="ECO:0000313" key="2">
    <source>
        <dbReference type="EMBL" id="OJH35964.1"/>
    </source>
</evidence>
<keyword evidence="3" id="KW-1185">Reference proteome</keyword>
<sequence>MTKQLKSLWAVAALVVGVGMGFTTGARTETPAPPSAGLVECVRDSQCDAGCGAVGAGACQSGRCYCRF</sequence>